<dbReference type="OrthoDB" id="3733803at2"/>
<keyword evidence="12" id="KW-0131">Cell cycle</keyword>
<evidence type="ECO:0000256" key="7">
    <source>
        <dbReference type="ARBA" id="ARBA00022763"/>
    </source>
</evidence>
<evidence type="ECO:0000256" key="12">
    <source>
        <dbReference type="ARBA" id="ARBA00023306"/>
    </source>
</evidence>
<dbReference type="KEGG" id="orn:DV701_12555"/>
<dbReference type="RefSeq" id="WP_114928708.1">
    <property type="nucleotide sequence ID" value="NZ_CP031229.1"/>
</dbReference>
<evidence type="ECO:0000256" key="3">
    <source>
        <dbReference type="ARBA" id="ARBA00022618"/>
    </source>
</evidence>
<keyword evidence="2 18" id="KW-0436">Ligase</keyword>
<organism evidence="18 19">
    <name type="scientific">Ornithinimicrobium avium</name>
    <dbReference type="NCBI Taxonomy" id="2283195"/>
    <lineage>
        <taxon>Bacteria</taxon>
        <taxon>Bacillati</taxon>
        <taxon>Actinomycetota</taxon>
        <taxon>Actinomycetes</taxon>
        <taxon>Micrococcales</taxon>
        <taxon>Ornithinimicrobiaceae</taxon>
        <taxon>Ornithinimicrobium</taxon>
    </lineage>
</organism>
<keyword evidence="4" id="KW-0235">DNA replication</keyword>
<evidence type="ECO:0000256" key="16">
    <source>
        <dbReference type="RuleBase" id="RU004196"/>
    </source>
</evidence>
<comment type="function">
    <text evidence="14">DNA ligase that seals nicks in double-stranded DNA during DNA replication, DNA recombination and DNA repair.</text>
</comment>
<dbReference type="SUPFAM" id="SSF56091">
    <property type="entry name" value="DNA ligase/mRNA capping enzyme, catalytic domain"/>
    <property type="match status" value="1"/>
</dbReference>
<dbReference type="Pfam" id="PF04675">
    <property type="entry name" value="DNA_ligase_A_N"/>
    <property type="match status" value="1"/>
</dbReference>
<keyword evidence="11" id="KW-0234">DNA repair</keyword>
<dbReference type="EMBL" id="CP031229">
    <property type="protein sequence ID" value="AXH96836.1"/>
    <property type="molecule type" value="Genomic_DNA"/>
</dbReference>
<reference evidence="18 19" key="1">
    <citation type="submission" date="2018-07" db="EMBL/GenBank/DDBJ databases">
        <title>Complete genome sequencing of Ornithinimicrobium sp. AMA3305.</title>
        <authorList>
            <person name="Bae J.-W."/>
        </authorList>
    </citation>
    <scope>NUCLEOTIDE SEQUENCE [LARGE SCALE GENOMIC DNA]</scope>
    <source>
        <strain evidence="18 19">AMA3305</strain>
    </source>
</reference>
<dbReference type="GO" id="GO:0046872">
    <property type="term" value="F:metal ion binding"/>
    <property type="evidence" value="ECO:0007669"/>
    <property type="project" value="UniProtKB-KW"/>
</dbReference>
<evidence type="ECO:0000256" key="9">
    <source>
        <dbReference type="ARBA" id="ARBA00022842"/>
    </source>
</evidence>
<dbReference type="Gene3D" id="2.40.50.140">
    <property type="entry name" value="Nucleic acid-binding proteins"/>
    <property type="match status" value="1"/>
</dbReference>
<dbReference type="InterPro" id="IPR012310">
    <property type="entry name" value="DNA_ligase_ATP-dep_cent"/>
</dbReference>
<evidence type="ECO:0000256" key="2">
    <source>
        <dbReference type="ARBA" id="ARBA00022598"/>
    </source>
</evidence>
<gene>
    <name evidence="18" type="ORF">DV701_12555</name>
</gene>
<dbReference type="InterPro" id="IPR012309">
    <property type="entry name" value="DNA_ligase_ATP-dep_C"/>
</dbReference>
<dbReference type="NCBIfam" id="NF002868">
    <property type="entry name" value="PRK03180.1"/>
    <property type="match status" value="1"/>
</dbReference>
<evidence type="ECO:0000256" key="11">
    <source>
        <dbReference type="ARBA" id="ARBA00023204"/>
    </source>
</evidence>
<evidence type="ECO:0000256" key="1">
    <source>
        <dbReference type="ARBA" id="ARBA00012727"/>
    </source>
</evidence>
<evidence type="ECO:0000313" key="18">
    <source>
        <dbReference type="EMBL" id="AXH96836.1"/>
    </source>
</evidence>
<sequence>MPLARVIETSARVAATRSRTAKVELLAATLGEAARVAEQPARHAAVVADYLAGTLPQRTVGVGWRGLRDLPAPADRPCLEVLDVDDALSALGRLSGSGSLAVRGRMVGELFGAATAQEQRWLVGLLTGELRQGASEGVLLPAIARAAGVPETLVRRAVMLAGFPGPVAAAALLEGADALDRLGLEVGRPLRPMLAGSEPDVAAAVAAVGGGAEVAVDAKLDGIRLQAHLDRAADPPVRLFTRSLEEITDRLPEVVDAVLALPARAAVLDGEVIALRPDRRPEPFQVTGARTASSADPQTLARTTPVATYLFDLLHLDGQDLLDRPAEERWAALDRLAPDLTVERLRSADPAAAQAFFEDVLAAGHEGVVVKDPRAPYAAGRRGAGWVKVKPRRTADLVVLAVEWGSGRRQGWLSNIHLGARDPGSGELVMVGKTFKGMTDAVLAWQTERFLALETRREQHVVHVRPEQVVEIAYDGVQTSRRYPGGMALRFARVLRYRDDKAPGEADTLADLRS</sequence>
<dbReference type="InterPro" id="IPR050191">
    <property type="entry name" value="ATP-dep_DNA_ligase"/>
</dbReference>
<dbReference type="GO" id="GO:0051301">
    <property type="term" value="P:cell division"/>
    <property type="evidence" value="ECO:0007669"/>
    <property type="project" value="UniProtKB-KW"/>
</dbReference>
<keyword evidence="3" id="KW-0132">Cell division</keyword>
<dbReference type="GO" id="GO:0003677">
    <property type="term" value="F:DNA binding"/>
    <property type="evidence" value="ECO:0007669"/>
    <property type="project" value="InterPro"/>
</dbReference>
<evidence type="ECO:0000256" key="14">
    <source>
        <dbReference type="ARBA" id="ARBA00054532"/>
    </source>
</evidence>
<evidence type="ECO:0000256" key="6">
    <source>
        <dbReference type="ARBA" id="ARBA00022741"/>
    </source>
</evidence>
<dbReference type="Pfam" id="PF04679">
    <property type="entry name" value="DNA_ligase_A_C"/>
    <property type="match status" value="1"/>
</dbReference>
<dbReference type="Pfam" id="PF01068">
    <property type="entry name" value="DNA_ligase_A_M"/>
    <property type="match status" value="1"/>
</dbReference>
<dbReference type="GO" id="GO:0003910">
    <property type="term" value="F:DNA ligase (ATP) activity"/>
    <property type="evidence" value="ECO:0007669"/>
    <property type="project" value="UniProtKB-EC"/>
</dbReference>
<protein>
    <recommendedName>
        <fullName evidence="15">DNA ligase B</fullName>
        <ecNumber evidence="1">6.5.1.1</ecNumber>
    </recommendedName>
</protein>
<evidence type="ECO:0000313" key="19">
    <source>
        <dbReference type="Proteomes" id="UP000253790"/>
    </source>
</evidence>
<dbReference type="InterPro" id="IPR000977">
    <property type="entry name" value="DNA_ligase_ATP-dep"/>
</dbReference>
<dbReference type="GO" id="GO:0005524">
    <property type="term" value="F:ATP binding"/>
    <property type="evidence" value="ECO:0007669"/>
    <property type="project" value="UniProtKB-KW"/>
</dbReference>
<dbReference type="GO" id="GO:0006281">
    <property type="term" value="P:DNA repair"/>
    <property type="evidence" value="ECO:0007669"/>
    <property type="project" value="UniProtKB-KW"/>
</dbReference>
<dbReference type="NCBIfam" id="TIGR00574">
    <property type="entry name" value="dnl1"/>
    <property type="match status" value="1"/>
</dbReference>
<keyword evidence="19" id="KW-1185">Reference proteome</keyword>
<evidence type="ECO:0000256" key="8">
    <source>
        <dbReference type="ARBA" id="ARBA00022840"/>
    </source>
</evidence>
<evidence type="ECO:0000256" key="10">
    <source>
        <dbReference type="ARBA" id="ARBA00023172"/>
    </source>
</evidence>
<keyword evidence="5" id="KW-0479">Metal-binding</keyword>
<evidence type="ECO:0000256" key="5">
    <source>
        <dbReference type="ARBA" id="ARBA00022723"/>
    </source>
</evidence>
<dbReference type="GO" id="GO:0006260">
    <property type="term" value="P:DNA replication"/>
    <property type="evidence" value="ECO:0007669"/>
    <property type="project" value="UniProtKB-KW"/>
</dbReference>
<dbReference type="Gene3D" id="3.30.470.30">
    <property type="entry name" value="DNA ligase/mRNA capping enzyme"/>
    <property type="match status" value="1"/>
</dbReference>
<keyword evidence="6" id="KW-0547">Nucleotide-binding</keyword>
<dbReference type="PANTHER" id="PTHR45674:SF13">
    <property type="entry name" value="DNA LIGASE-RELATED"/>
    <property type="match status" value="1"/>
</dbReference>
<dbReference type="Proteomes" id="UP000253790">
    <property type="component" value="Chromosome"/>
</dbReference>
<keyword evidence="7" id="KW-0227">DNA damage</keyword>
<dbReference type="SUPFAM" id="SSF117018">
    <property type="entry name" value="ATP-dependent DNA ligase DNA-binding domain"/>
    <property type="match status" value="1"/>
</dbReference>
<evidence type="ECO:0000256" key="4">
    <source>
        <dbReference type="ARBA" id="ARBA00022705"/>
    </source>
</evidence>
<evidence type="ECO:0000256" key="15">
    <source>
        <dbReference type="ARBA" id="ARBA00074842"/>
    </source>
</evidence>
<dbReference type="PROSITE" id="PS50160">
    <property type="entry name" value="DNA_LIGASE_A3"/>
    <property type="match status" value="1"/>
</dbReference>
<dbReference type="AlphaFoldDB" id="A0A345NP78"/>
<name>A0A345NP78_9MICO</name>
<comment type="similarity">
    <text evidence="16">Belongs to the ATP-dependent DNA ligase family.</text>
</comment>
<dbReference type="InterPro" id="IPR012340">
    <property type="entry name" value="NA-bd_OB-fold"/>
</dbReference>
<proteinExistence type="inferred from homology"/>
<dbReference type="FunFam" id="2.40.50.140:FF:000163">
    <property type="entry name" value="Probable DNA ligase"/>
    <property type="match status" value="1"/>
</dbReference>
<dbReference type="CDD" id="cd07901">
    <property type="entry name" value="Adenylation_DNA_ligase_Arch_LigB"/>
    <property type="match status" value="1"/>
</dbReference>
<dbReference type="SUPFAM" id="SSF50249">
    <property type="entry name" value="Nucleic acid-binding proteins"/>
    <property type="match status" value="1"/>
</dbReference>
<comment type="catalytic activity">
    <reaction evidence="13">
        <text>ATP + (deoxyribonucleotide)n-3'-hydroxyl + 5'-phospho-(deoxyribonucleotide)m = (deoxyribonucleotide)n+m + AMP + diphosphate.</text>
        <dbReference type="EC" id="6.5.1.1"/>
    </reaction>
</comment>
<dbReference type="EC" id="6.5.1.1" evidence="1"/>
<keyword evidence="9" id="KW-0460">Magnesium</keyword>
<evidence type="ECO:0000256" key="13">
    <source>
        <dbReference type="ARBA" id="ARBA00034003"/>
    </source>
</evidence>
<keyword evidence="8" id="KW-0067">ATP-binding</keyword>
<evidence type="ECO:0000259" key="17">
    <source>
        <dbReference type="PROSITE" id="PS50160"/>
    </source>
</evidence>
<dbReference type="GO" id="GO:0006310">
    <property type="term" value="P:DNA recombination"/>
    <property type="evidence" value="ECO:0007669"/>
    <property type="project" value="UniProtKB-KW"/>
</dbReference>
<feature type="domain" description="ATP-dependent DNA ligase family profile" evidence="17">
    <location>
        <begin position="299"/>
        <end position="422"/>
    </location>
</feature>
<dbReference type="InterPro" id="IPR036599">
    <property type="entry name" value="DNA_ligase_N_sf"/>
</dbReference>
<dbReference type="GO" id="GO:0071897">
    <property type="term" value="P:DNA biosynthetic process"/>
    <property type="evidence" value="ECO:0007669"/>
    <property type="project" value="InterPro"/>
</dbReference>
<dbReference type="InterPro" id="IPR012308">
    <property type="entry name" value="DNA_ligase_ATP-dep_N"/>
</dbReference>
<keyword evidence="10" id="KW-0233">DNA recombination</keyword>
<dbReference type="Gene3D" id="1.10.3260.10">
    <property type="entry name" value="DNA ligase, ATP-dependent, N-terminal domain"/>
    <property type="match status" value="1"/>
</dbReference>
<dbReference type="PANTHER" id="PTHR45674">
    <property type="entry name" value="DNA LIGASE 1/3 FAMILY MEMBER"/>
    <property type="match status" value="1"/>
</dbReference>
<accession>A0A345NP78</accession>